<comment type="subcellular location">
    <subcellularLocation>
        <location evidence="1">Nucleus</location>
    </subcellularLocation>
</comment>
<evidence type="ECO:0000259" key="4">
    <source>
        <dbReference type="Pfam" id="PF03178"/>
    </source>
</evidence>
<feature type="compositionally biased region" description="Basic and acidic residues" evidence="3">
    <location>
        <begin position="813"/>
        <end position="846"/>
    </location>
</feature>
<dbReference type="Proteomes" id="UP000789508">
    <property type="component" value="Unassembled WGS sequence"/>
</dbReference>
<dbReference type="GO" id="GO:0005634">
    <property type="term" value="C:nucleus"/>
    <property type="evidence" value="ECO:0007669"/>
    <property type="project" value="UniProtKB-SubCell"/>
</dbReference>
<reference evidence="7" key="1">
    <citation type="submission" date="2021-06" db="EMBL/GenBank/DDBJ databases">
        <authorList>
            <person name="Kallberg Y."/>
            <person name="Tangrot J."/>
            <person name="Rosling A."/>
        </authorList>
    </citation>
    <scope>NUCLEOTIDE SEQUENCE</scope>
    <source>
        <strain evidence="7">FL130A</strain>
    </source>
</reference>
<evidence type="ECO:0000259" key="5">
    <source>
        <dbReference type="Pfam" id="PF10433"/>
    </source>
</evidence>
<dbReference type="InterPro" id="IPR050358">
    <property type="entry name" value="RSE1/DDB1/CFT1"/>
</dbReference>
<dbReference type="InterPro" id="IPR018846">
    <property type="entry name" value="Beta-prop_RSE1/DDB1/CPSF1_1st"/>
</dbReference>
<sequence length="1559" mass="176357">MAQPTLYPLYKEIFPPTVVEHVICANFTGADVKNLIIAKASVLQIYKFVEDDFVTVLGSGESVSASNVNEGNKSDGVEISGAAASDSVAPSVSSGVVVTAAQEEMEGIKENEMKQPNINNNNDNEKKEKGNEGHVSNAATAETPTTFQSKTTMISMSAHLELIAQYKLHGNIASMGIVKTITSAAKGLDSLILSFKDAKMSLLEFSLATNSVVTVSIHYYERDELKREFLSNPCPTELRVDPSNRCAILNFYCDRLAILPFRQEESLHLDEEEVASKWPYLPSFVVDLTTIHPRLKNMIDMEFLNDYYEPTLAILFEPIQTWPGKLLSKKDSCSLVVVSIDLSQKLYPIIYSMDKLPHSCVKLVPIPKPVGGILIITANSLIHVNQTSLFGVAVNGYASSATDIPLDYSQEHFGLSLEGSQYVVLDSQRVLLCLRNGNLYLVELQLEGRQVSGIKIYEAGSSTLPSCACRINDRYLFLGSRLGDSYLMQYKIAQVDEERMIEKSKDYNQTTKKHEAMETENTKKEEESFNGIDVKVCDTLLNVGPISDMVYGEPVYPEGFDNSLRKELELVMCSGDGKMGALYVFHRNISPRLISTFRLDQCQNMWTVNCRRENQFEGVNIEPGEHILQEEENSFDKYLFISLDVRTMVLAIGENLQELEHSEFYADGPSIAVGTLLNDLRIVQVYSGGIYLLDADCKLTQFLPIEEEEDPPKESSFSSIDIPIQSCCIYKDDTGTFATIQEIKKIIPQRPIKRKRRDETQAKEKKEEEAKRKKEQDHTQKNMEMAATNTLSSLSSSLPIDIDDQIDKELYGDAEDPADHLPNEEEQHKERGGTGDDGQEGKVKDDDNMDIEVESNNQQVQQETEQEQAKDDQNRETTSFVNIPVNTTTYWCTLHRNDGSLEIYKLPEFEQVFYSPHFDLSPACLSDAVIRQTLKTPTSSNEVNEMTMMNMGAKIKHPYIISRSHTGDIVIYRAFRYMPSDEPSSETTTTLNVPNLEEYPTRLALRFSRVPHEYVTREPIHSDIHDKPVDMNGSSTSIHPDEDDEEYDPTSSSPSLKKRRSFQLVTFNNIAGYAGVFLSGVKPAWLICSGKSYLRFHPMVTDGGVKCFTQFHNVNCQHGFLYANRKDSCRMSELPSDLSYDMEWALRKVHLGRTVHEVEYHPEMQVYVTMTSRPIPFHIRDENGDPIDGEHDPAHFCPDTYRYFLELLSPVTWETVDYHEFNEDEQGLCVKCVNLHTKSTASGRKSFVAVGTGYFRGEDPDNPQTNHKYKMLCFEDTKGSVTAICDVNGYLLTCVGPKIFIRAFEDNDRLISVAFIDIQIYVNSVVSIKDFILVGDVYKSIWFLGFQEEPAKLALLGKDPHDLEVVTANFMLDKKMLYFVVSDVDKNVHLFQYAPYNLQSSSGQRLLKRGDFHVGSQVKAMLMMPHREVSRREADLEKDRESGRNEDDYSDWEAIKRLCLCGTLDGSIGIVTPIPERMYKRMLPLYSQLVNGIQHPAGLNPKAYRLRMNPAKGVLDGDLLFQFLNLSLNRQREMTKQIGTNLERLMDDFLSLQISCDYF</sequence>
<protein>
    <submittedName>
        <fullName evidence="7">1461_t:CDS:1</fullName>
    </submittedName>
</protein>
<dbReference type="InterPro" id="IPR015943">
    <property type="entry name" value="WD40/YVTN_repeat-like_dom_sf"/>
</dbReference>
<evidence type="ECO:0000256" key="2">
    <source>
        <dbReference type="ARBA" id="ARBA00023242"/>
    </source>
</evidence>
<feature type="compositionally biased region" description="Basic and acidic residues" evidence="3">
    <location>
        <begin position="123"/>
        <end position="132"/>
    </location>
</feature>
<evidence type="ECO:0000256" key="1">
    <source>
        <dbReference type="ARBA" id="ARBA00004123"/>
    </source>
</evidence>
<feature type="compositionally biased region" description="Basic and acidic residues" evidence="3">
    <location>
        <begin position="757"/>
        <end position="781"/>
    </location>
</feature>
<organism evidence="7 8">
    <name type="scientific">Ambispora leptoticha</name>
    <dbReference type="NCBI Taxonomy" id="144679"/>
    <lineage>
        <taxon>Eukaryota</taxon>
        <taxon>Fungi</taxon>
        <taxon>Fungi incertae sedis</taxon>
        <taxon>Mucoromycota</taxon>
        <taxon>Glomeromycotina</taxon>
        <taxon>Glomeromycetes</taxon>
        <taxon>Archaeosporales</taxon>
        <taxon>Ambisporaceae</taxon>
        <taxon>Ambispora</taxon>
    </lineage>
</organism>
<evidence type="ECO:0000313" key="7">
    <source>
        <dbReference type="EMBL" id="CAG8565333.1"/>
    </source>
</evidence>
<dbReference type="EMBL" id="CAJVPS010002318">
    <property type="protein sequence ID" value="CAG8565333.1"/>
    <property type="molecule type" value="Genomic_DNA"/>
</dbReference>
<accession>A0A9N9FYM8</accession>
<evidence type="ECO:0000259" key="6">
    <source>
        <dbReference type="Pfam" id="PF23726"/>
    </source>
</evidence>
<comment type="caution">
    <text evidence="7">The sequence shown here is derived from an EMBL/GenBank/DDBJ whole genome shotgun (WGS) entry which is preliminary data.</text>
</comment>
<dbReference type="Pfam" id="PF10433">
    <property type="entry name" value="Beta-prop_RSE1_1st"/>
    <property type="match status" value="1"/>
</dbReference>
<name>A0A9N9FYM8_9GLOM</name>
<gene>
    <name evidence="7" type="ORF">ALEPTO_LOCUS6552</name>
</gene>
<evidence type="ECO:0000256" key="3">
    <source>
        <dbReference type="SAM" id="MobiDB-lite"/>
    </source>
</evidence>
<dbReference type="GO" id="GO:0003676">
    <property type="term" value="F:nucleic acid binding"/>
    <property type="evidence" value="ECO:0007669"/>
    <property type="project" value="InterPro"/>
</dbReference>
<feature type="region of interest" description="Disordered" evidence="3">
    <location>
        <begin position="751"/>
        <end position="781"/>
    </location>
</feature>
<feature type="domain" description="RSE1/DDB1/CPSF1 C-terminal" evidence="4">
    <location>
        <begin position="1203"/>
        <end position="1524"/>
    </location>
</feature>
<dbReference type="PANTHER" id="PTHR10644">
    <property type="entry name" value="DNA REPAIR/RNA PROCESSING CPSF FAMILY"/>
    <property type="match status" value="1"/>
</dbReference>
<dbReference type="InterPro" id="IPR058543">
    <property type="entry name" value="Beta-prop_RSE1/DDB1/CPSF1_2nd"/>
</dbReference>
<feature type="domain" description="RSE1/DDB1/CPSF1 first beta-propeller" evidence="5">
    <location>
        <begin position="156"/>
        <end position="491"/>
    </location>
</feature>
<feature type="region of interest" description="Disordered" evidence="3">
    <location>
        <begin position="813"/>
        <end position="880"/>
    </location>
</feature>
<keyword evidence="8" id="KW-1185">Reference proteome</keyword>
<feature type="compositionally biased region" description="Low complexity" evidence="3">
    <location>
        <begin position="854"/>
        <end position="863"/>
    </location>
</feature>
<dbReference type="Pfam" id="PF23726">
    <property type="entry name" value="Beta-prop_RSE1_2nd"/>
    <property type="match status" value="1"/>
</dbReference>
<proteinExistence type="predicted"/>
<dbReference type="OrthoDB" id="6109at2759"/>
<feature type="domain" description="RSE1/DDB1/CPSF1 second beta-propeller" evidence="6">
    <location>
        <begin position="593"/>
        <end position="1131"/>
    </location>
</feature>
<feature type="region of interest" description="Disordered" evidence="3">
    <location>
        <begin position="1018"/>
        <end position="1056"/>
    </location>
</feature>
<dbReference type="Gene3D" id="2.130.10.10">
    <property type="entry name" value="YVTN repeat-like/Quinoprotein amine dehydrogenase"/>
    <property type="match status" value="3"/>
</dbReference>
<dbReference type="InterPro" id="IPR004871">
    <property type="entry name" value="RSE1/DDB1/CPSF1_C"/>
</dbReference>
<dbReference type="Pfam" id="PF03178">
    <property type="entry name" value="CPSF_A"/>
    <property type="match status" value="1"/>
</dbReference>
<evidence type="ECO:0000313" key="8">
    <source>
        <dbReference type="Proteomes" id="UP000789508"/>
    </source>
</evidence>
<keyword evidence="2" id="KW-0539">Nucleus</keyword>
<feature type="region of interest" description="Disordered" evidence="3">
    <location>
        <begin position="109"/>
        <end position="144"/>
    </location>
</feature>
<feature type="compositionally biased region" description="Basic and acidic residues" evidence="3">
    <location>
        <begin position="1018"/>
        <end position="1029"/>
    </location>
</feature>